<dbReference type="EMBL" id="GBRD01017408">
    <property type="protein sequence ID" value="JAG48419.1"/>
    <property type="molecule type" value="Transcribed_RNA"/>
</dbReference>
<sequence length="170" mass="18895">MYDNQASTSRSIVLSLARKFVPYENAAVEHRHSASKATRSALVDGLLVIPEFFVVTRIYEMCNDCENKKKGKESQMNAIEYGNFSQKASNSNNATVKTPNQKDKNTMNLNKPQKPTNSNNSDEEKFVLPSVSQINLNDDREETTSSSRTSSTASVITKLPTEAGKKNLNK</sequence>
<organism evidence="2">
    <name type="scientific">Lygus hesperus</name>
    <name type="common">Western plant bug</name>
    <dbReference type="NCBI Taxonomy" id="30085"/>
    <lineage>
        <taxon>Eukaryota</taxon>
        <taxon>Metazoa</taxon>
        <taxon>Ecdysozoa</taxon>
        <taxon>Arthropoda</taxon>
        <taxon>Hexapoda</taxon>
        <taxon>Insecta</taxon>
        <taxon>Pterygota</taxon>
        <taxon>Neoptera</taxon>
        <taxon>Paraneoptera</taxon>
        <taxon>Hemiptera</taxon>
        <taxon>Heteroptera</taxon>
        <taxon>Panheteroptera</taxon>
        <taxon>Cimicomorpha</taxon>
        <taxon>Miridae</taxon>
        <taxon>Mirini</taxon>
        <taxon>Lygus</taxon>
    </lineage>
</organism>
<dbReference type="EMBL" id="GBHO01005159">
    <property type="protein sequence ID" value="JAG38445.1"/>
    <property type="molecule type" value="Transcribed_RNA"/>
</dbReference>
<reference evidence="3" key="3">
    <citation type="submission" date="2014-09" db="EMBL/GenBank/DDBJ databases">
        <authorList>
            <person name="Magalhaes I.L.F."/>
            <person name="Oliveira U."/>
            <person name="Santos F.R."/>
            <person name="Vidigal T.H.D.A."/>
            <person name="Brescovit A.D."/>
            <person name="Santos A.J."/>
        </authorList>
    </citation>
    <scope>NUCLEOTIDE SEQUENCE</scope>
</reference>
<name>A0A0A9Z9F7_LYGHE</name>
<proteinExistence type="predicted"/>
<gene>
    <name evidence="2" type="ORF">CM83_1797</name>
</gene>
<evidence type="ECO:0000313" key="3">
    <source>
        <dbReference type="EMBL" id="JAG48419.1"/>
    </source>
</evidence>
<evidence type="ECO:0000256" key="1">
    <source>
        <dbReference type="SAM" id="MobiDB-lite"/>
    </source>
</evidence>
<protein>
    <submittedName>
        <fullName evidence="2">Uncharacterized protein</fullName>
    </submittedName>
</protein>
<feature type="compositionally biased region" description="Polar residues" evidence="1">
    <location>
        <begin position="83"/>
        <end position="99"/>
    </location>
</feature>
<feature type="compositionally biased region" description="Polar residues" evidence="1">
    <location>
        <begin position="106"/>
        <end position="120"/>
    </location>
</feature>
<accession>A0A0A9Z9F7</accession>
<reference evidence="2" key="1">
    <citation type="journal article" date="2014" name="PLoS ONE">
        <title>Transcriptome-Based Identification of ABC Transporters in the Western Tarnished Plant Bug Lygus hesperus.</title>
        <authorList>
            <person name="Hull J.J."/>
            <person name="Chaney K."/>
            <person name="Geib S.M."/>
            <person name="Fabrick J.A."/>
            <person name="Brent C.S."/>
            <person name="Walsh D."/>
            <person name="Lavine L.C."/>
        </authorList>
    </citation>
    <scope>NUCLEOTIDE SEQUENCE</scope>
</reference>
<feature type="region of interest" description="Disordered" evidence="1">
    <location>
        <begin position="81"/>
        <end position="170"/>
    </location>
</feature>
<reference evidence="2" key="2">
    <citation type="submission" date="2014-07" db="EMBL/GenBank/DDBJ databases">
        <authorList>
            <person name="Hull J."/>
        </authorList>
    </citation>
    <scope>NUCLEOTIDE SEQUENCE</scope>
</reference>
<dbReference type="AlphaFoldDB" id="A0A0A9Z9F7"/>
<evidence type="ECO:0000313" key="2">
    <source>
        <dbReference type="EMBL" id="JAG38445.1"/>
    </source>
</evidence>